<name>A0A0C3BQX6_SERVB</name>
<sequence>MMMFKTILFASVATLVGSTFGRAVPYQLPEARLAIRDISVVGVRSVPVQVPEIAVRGEHMKRAPVVPQVKRQEPIPAEVATKSDGGVIVPYSKRELEAYSKRQLPAEVASKSDGGAIVAYPKRQLPAEVASKSECVYLDLTVTERPLTRLFSSGGAIVAYPKRQEFPAEAATKSENGVISLY</sequence>
<gene>
    <name evidence="2" type="ORF">M408DRAFT_86429</name>
</gene>
<evidence type="ECO:0000313" key="2">
    <source>
        <dbReference type="EMBL" id="KIM33856.1"/>
    </source>
</evidence>
<dbReference type="AlphaFoldDB" id="A0A0C3BQX6"/>
<keyword evidence="1" id="KW-0732">Signal</keyword>
<evidence type="ECO:0000313" key="3">
    <source>
        <dbReference type="Proteomes" id="UP000054097"/>
    </source>
</evidence>
<organism evidence="2 3">
    <name type="scientific">Serendipita vermifera MAFF 305830</name>
    <dbReference type="NCBI Taxonomy" id="933852"/>
    <lineage>
        <taxon>Eukaryota</taxon>
        <taxon>Fungi</taxon>
        <taxon>Dikarya</taxon>
        <taxon>Basidiomycota</taxon>
        <taxon>Agaricomycotina</taxon>
        <taxon>Agaricomycetes</taxon>
        <taxon>Sebacinales</taxon>
        <taxon>Serendipitaceae</taxon>
        <taxon>Serendipita</taxon>
    </lineage>
</organism>
<feature type="chain" id="PRO_5002161992" evidence="1">
    <location>
        <begin position="24"/>
        <end position="182"/>
    </location>
</feature>
<protein>
    <submittedName>
        <fullName evidence="2">Uncharacterized protein</fullName>
    </submittedName>
</protein>
<reference evidence="2 3" key="1">
    <citation type="submission" date="2014-04" db="EMBL/GenBank/DDBJ databases">
        <authorList>
            <consortium name="DOE Joint Genome Institute"/>
            <person name="Kuo A."/>
            <person name="Zuccaro A."/>
            <person name="Kohler A."/>
            <person name="Nagy L.G."/>
            <person name="Floudas D."/>
            <person name="Copeland A."/>
            <person name="Barry K.W."/>
            <person name="Cichocki N."/>
            <person name="Veneault-Fourrey C."/>
            <person name="LaButti K."/>
            <person name="Lindquist E.A."/>
            <person name="Lipzen A."/>
            <person name="Lundell T."/>
            <person name="Morin E."/>
            <person name="Murat C."/>
            <person name="Sun H."/>
            <person name="Tunlid A."/>
            <person name="Henrissat B."/>
            <person name="Grigoriev I.V."/>
            <person name="Hibbett D.S."/>
            <person name="Martin F."/>
            <person name="Nordberg H.P."/>
            <person name="Cantor M.N."/>
            <person name="Hua S.X."/>
        </authorList>
    </citation>
    <scope>NUCLEOTIDE SEQUENCE [LARGE SCALE GENOMIC DNA]</scope>
    <source>
        <strain evidence="2 3">MAFF 305830</strain>
    </source>
</reference>
<dbReference type="OrthoDB" id="3348811at2759"/>
<dbReference type="STRING" id="933852.A0A0C3BQX6"/>
<dbReference type="Proteomes" id="UP000054097">
    <property type="component" value="Unassembled WGS sequence"/>
</dbReference>
<accession>A0A0C3BQX6</accession>
<feature type="signal peptide" evidence="1">
    <location>
        <begin position="1"/>
        <end position="23"/>
    </location>
</feature>
<dbReference type="HOGENOM" id="CLU_1482857_0_0_1"/>
<keyword evidence="3" id="KW-1185">Reference proteome</keyword>
<reference evidence="3" key="2">
    <citation type="submission" date="2015-01" db="EMBL/GenBank/DDBJ databases">
        <title>Evolutionary Origins and Diversification of the Mycorrhizal Mutualists.</title>
        <authorList>
            <consortium name="DOE Joint Genome Institute"/>
            <consortium name="Mycorrhizal Genomics Consortium"/>
            <person name="Kohler A."/>
            <person name="Kuo A."/>
            <person name="Nagy L.G."/>
            <person name="Floudas D."/>
            <person name="Copeland A."/>
            <person name="Barry K.W."/>
            <person name="Cichocki N."/>
            <person name="Veneault-Fourrey C."/>
            <person name="LaButti K."/>
            <person name="Lindquist E.A."/>
            <person name="Lipzen A."/>
            <person name="Lundell T."/>
            <person name="Morin E."/>
            <person name="Murat C."/>
            <person name="Riley R."/>
            <person name="Ohm R."/>
            <person name="Sun H."/>
            <person name="Tunlid A."/>
            <person name="Henrissat B."/>
            <person name="Grigoriev I.V."/>
            <person name="Hibbett D.S."/>
            <person name="Martin F."/>
        </authorList>
    </citation>
    <scope>NUCLEOTIDE SEQUENCE [LARGE SCALE GENOMIC DNA]</scope>
    <source>
        <strain evidence="3">MAFF 305830</strain>
    </source>
</reference>
<evidence type="ECO:0000256" key="1">
    <source>
        <dbReference type="SAM" id="SignalP"/>
    </source>
</evidence>
<dbReference type="EMBL" id="KN824277">
    <property type="protein sequence ID" value="KIM33856.1"/>
    <property type="molecule type" value="Genomic_DNA"/>
</dbReference>
<proteinExistence type="predicted"/>